<name>A0ABZ1YGP8_9NOCA</name>
<dbReference type="GO" id="GO:0016787">
    <property type="term" value="F:hydrolase activity"/>
    <property type="evidence" value="ECO:0007669"/>
    <property type="project" value="UniProtKB-KW"/>
</dbReference>
<dbReference type="Gene3D" id="3.40.50.1820">
    <property type="entry name" value="alpha/beta hydrolase"/>
    <property type="match status" value="1"/>
</dbReference>
<evidence type="ECO:0000256" key="2">
    <source>
        <dbReference type="ARBA" id="ARBA00022729"/>
    </source>
</evidence>
<dbReference type="InterPro" id="IPR000073">
    <property type="entry name" value="AB_hydrolase_1"/>
</dbReference>
<dbReference type="Proteomes" id="UP001432062">
    <property type="component" value="Chromosome"/>
</dbReference>
<dbReference type="RefSeq" id="WP_329405129.1">
    <property type="nucleotide sequence ID" value="NZ_CP109441.1"/>
</dbReference>
<evidence type="ECO:0000256" key="3">
    <source>
        <dbReference type="ARBA" id="ARBA00022801"/>
    </source>
</evidence>
<dbReference type="SUPFAM" id="SSF53474">
    <property type="entry name" value="alpha/beta-Hydrolases"/>
    <property type="match status" value="1"/>
</dbReference>
<evidence type="ECO:0000256" key="4">
    <source>
        <dbReference type="SAM" id="SignalP"/>
    </source>
</evidence>
<dbReference type="InterPro" id="IPR051601">
    <property type="entry name" value="Serine_prot/Carboxylest_S33"/>
</dbReference>
<dbReference type="PROSITE" id="PS51257">
    <property type="entry name" value="PROKAR_LIPOPROTEIN"/>
    <property type="match status" value="1"/>
</dbReference>
<feature type="signal peptide" evidence="4">
    <location>
        <begin position="1"/>
        <end position="27"/>
    </location>
</feature>
<dbReference type="EMBL" id="CP109441">
    <property type="protein sequence ID" value="WUV42323.1"/>
    <property type="molecule type" value="Genomic_DNA"/>
</dbReference>
<dbReference type="Pfam" id="PF00561">
    <property type="entry name" value="Abhydrolase_1"/>
    <property type="match status" value="1"/>
</dbReference>
<reference evidence="6" key="1">
    <citation type="submission" date="2022-10" db="EMBL/GenBank/DDBJ databases">
        <title>The complete genomes of actinobacterial strains from the NBC collection.</title>
        <authorList>
            <person name="Joergensen T.S."/>
            <person name="Alvarez Arevalo M."/>
            <person name="Sterndorff E.B."/>
            <person name="Faurdal D."/>
            <person name="Vuksanovic O."/>
            <person name="Mourched A.-S."/>
            <person name="Charusanti P."/>
            <person name="Shaw S."/>
            <person name="Blin K."/>
            <person name="Weber T."/>
        </authorList>
    </citation>
    <scope>NUCLEOTIDE SEQUENCE</scope>
    <source>
        <strain evidence="6">NBC_01482</strain>
    </source>
</reference>
<evidence type="ECO:0000256" key="1">
    <source>
        <dbReference type="ARBA" id="ARBA00010088"/>
    </source>
</evidence>
<dbReference type="PANTHER" id="PTHR43248:SF29">
    <property type="entry name" value="TRIPEPTIDYL AMINOPEPTIDASE"/>
    <property type="match status" value="1"/>
</dbReference>
<keyword evidence="2 4" id="KW-0732">Signal</keyword>
<accession>A0ABZ1YGP8</accession>
<comment type="similarity">
    <text evidence="1">Belongs to the peptidase S33 family.</text>
</comment>
<feature type="domain" description="AB hydrolase-1" evidence="5">
    <location>
        <begin position="102"/>
        <end position="478"/>
    </location>
</feature>
<feature type="chain" id="PRO_5046135046" evidence="4">
    <location>
        <begin position="28"/>
        <end position="505"/>
    </location>
</feature>
<dbReference type="InterPro" id="IPR029058">
    <property type="entry name" value="AB_hydrolase_fold"/>
</dbReference>
<keyword evidence="7" id="KW-1185">Reference proteome</keyword>
<gene>
    <name evidence="6" type="ORF">OG563_23920</name>
</gene>
<organism evidence="6 7">
    <name type="scientific">Nocardia vinacea</name>
    <dbReference type="NCBI Taxonomy" id="96468"/>
    <lineage>
        <taxon>Bacteria</taxon>
        <taxon>Bacillati</taxon>
        <taxon>Actinomycetota</taxon>
        <taxon>Actinomycetes</taxon>
        <taxon>Mycobacteriales</taxon>
        <taxon>Nocardiaceae</taxon>
        <taxon>Nocardia</taxon>
    </lineage>
</organism>
<keyword evidence="3 6" id="KW-0378">Hydrolase</keyword>
<sequence length="505" mass="53518">MFNWRRRSARHIGLTALFLVAACGAQAQPEQSPHLDNTPGVGKYYHQTLVWGSCDGFENGAHLTALECARVTVPIDYAEPDGKTARLAISRLRARGQKVASILTNPGGPGGIGLTLPADLAQTPLAERFDVVGIDLRGLGASTPKLICDTPEELAAERAGLAGVYVPFWMSQAEHGSMDLAAKCVQRTGLALLSHVGTAESAADLDIVRAALGEEKLTYFGASYGTRLGSAYAEMFPDRVRAMVLDGAADPATNIADPVIVYAGLQRAFDAYAADCGKAPDCPIGTDPAKASERMAALLRPLADRPATTNDGRGLGYSNATTGVISTMYTSRAWPVLTRGLTELTKGHGDILLTLADSYLAPESVDIGYKTAVSCLDDTRIADRKSALELDRRVRAAAPAFDSGRAADWVPFGACTFWPVPPTSRPHTPTVTGLPKLVVVSSTGDPVTPYQGATNLARALGATLVTYEGIQHGSFLDGVKCVDEPVLKYLIELTPPQEGLRCPTR</sequence>
<evidence type="ECO:0000313" key="6">
    <source>
        <dbReference type="EMBL" id="WUV42323.1"/>
    </source>
</evidence>
<evidence type="ECO:0000313" key="7">
    <source>
        <dbReference type="Proteomes" id="UP001432062"/>
    </source>
</evidence>
<protein>
    <submittedName>
        <fullName evidence="6">Alpha/beta hydrolase</fullName>
    </submittedName>
</protein>
<evidence type="ECO:0000259" key="5">
    <source>
        <dbReference type="Pfam" id="PF00561"/>
    </source>
</evidence>
<proteinExistence type="inferred from homology"/>
<dbReference type="PANTHER" id="PTHR43248">
    <property type="entry name" value="2-SUCCINYL-6-HYDROXY-2,4-CYCLOHEXADIENE-1-CARBOXYLATE SYNTHASE"/>
    <property type="match status" value="1"/>
</dbReference>